<dbReference type="AlphaFoldDB" id="A0A841RGH5"/>
<comment type="caution">
    <text evidence="1">The sequence shown here is derived from an EMBL/GenBank/DDBJ whole genome shotgun (WGS) entry which is preliminary data.</text>
</comment>
<protein>
    <recommendedName>
        <fullName evidence="3">Polysaccharide deacetylase</fullName>
    </recommendedName>
</protein>
<accession>A0A841RGH5</accession>
<dbReference type="Proteomes" id="UP000587760">
    <property type="component" value="Unassembled WGS sequence"/>
</dbReference>
<dbReference type="Gene3D" id="3.20.20.370">
    <property type="entry name" value="Glycoside hydrolase/deacetylase"/>
    <property type="match status" value="1"/>
</dbReference>
<reference evidence="1 2" key="1">
    <citation type="submission" date="2020-08" db="EMBL/GenBank/DDBJ databases">
        <title>Genomic Encyclopedia of Type Strains, Phase IV (KMG-IV): sequencing the most valuable type-strain genomes for metagenomic binning, comparative biology and taxonomic classification.</title>
        <authorList>
            <person name="Goeker M."/>
        </authorList>
    </citation>
    <scope>NUCLEOTIDE SEQUENCE [LARGE SCALE GENOMIC DNA]</scope>
    <source>
        <strain evidence="1 2">DSM 2461</strain>
    </source>
</reference>
<dbReference type="RefSeq" id="WP_184748730.1">
    <property type="nucleotide sequence ID" value="NZ_JACHGJ010000013.1"/>
</dbReference>
<evidence type="ECO:0008006" key="3">
    <source>
        <dbReference type="Google" id="ProtNLM"/>
    </source>
</evidence>
<sequence>MGEMENPEDALAQYLDWDNPVIRNEGKISYLAPRTGDGYIPVLAFHRIGDDPHLELTLERFESLLIFFNDNRFHVMTDLQLIEGDFTFAVNGSFPVVLGCDDSSSGVFYYQTVKALKNSSFVMENGDYVISDDCMVYVLEKYLPLEQGRRNFTFYLTFDAIPFRQTGGGFNPGPPYLAMPAVQSKLVYLNRNFYLGNHTLHHYVTEVVSELEYLFELIGYYDVLNSYGIQTEGKSTLAYSYGIGDITPERQLTVKNFNYGGNTIAGAFDYNNEFTKPVDSGEVNRYDISRIGVDNGNFEEVLKRLKETELYRNRRAVLVKSPEYPFDLSDYDINENDQNYILIGD</sequence>
<keyword evidence="2" id="KW-1185">Reference proteome</keyword>
<dbReference type="EMBL" id="JACHGJ010000013">
    <property type="protein sequence ID" value="MBB6482491.1"/>
    <property type="molecule type" value="Genomic_DNA"/>
</dbReference>
<evidence type="ECO:0000313" key="2">
    <source>
        <dbReference type="Proteomes" id="UP000587760"/>
    </source>
</evidence>
<proteinExistence type="predicted"/>
<organism evidence="1 2">
    <name type="scientific">Spirochaeta isovalerica</name>
    <dbReference type="NCBI Taxonomy" id="150"/>
    <lineage>
        <taxon>Bacteria</taxon>
        <taxon>Pseudomonadati</taxon>
        <taxon>Spirochaetota</taxon>
        <taxon>Spirochaetia</taxon>
        <taxon>Spirochaetales</taxon>
        <taxon>Spirochaetaceae</taxon>
        <taxon>Spirochaeta</taxon>
    </lineage>
</organism>
<evidence type="ECO:0000313" key="1">
    <source>
        <dbReference type="EMBL" id="MBB6482491.1"/>
    </source>
</evidence>
<name>A0A841RGH5_9SPIO</name>
<gene>
    <name evidence="1" type="ORF">HNR50_004191</name>
</gene>